<reference evidence="8" key="2">
    <citation type="submission" date="2025-08" db="UniProtKB">
        <authorList>
            <consortium name="Ensembl"/>
        </authorList>
    </citation>
    <scope>IDENTIFICATION</scope>
</reference>
<dbReference type="InterPro" id="IPR051755">
    <property type="entry name" value="Ig-like_CS_Receptor"/>
</dbReference>
<evidence type="ECO:0000313" key="9">
    <source>
        <dbReference type="Proteomes" id="UP000694563"/>
    </source>
</evidence>
<dbReference type="SMART" id="SM00409">
    <property type="entry name" value="IG"/>
    <property type="match status" value="2"/>
</dbReference>
<dbReference type="AlphaFoldDB" id="A0A8C3TY37"/>
<keyword evidence="5" id="KW-1133">Transmembrane helix</keyword>
<feature type="domain" description="Ig-like" evidence="7">
    <location>
        <begin position="22"/>
        <end position="114"/>
    </location>
</feature>
<feature type="chain" id="PRO_5034173953" description="Ig-like domain-containing protein" evidence="6">
    <location>
        <begin position="27"/>
        <end position="409"/>
    </location>
</feature>
<evidence type="ECO:0000256" key="1">
    <source>
        <dbReference type="ARBA" id="ARBA00022729"/>
    </source>
</evidence>
<dbReference type="SMART" id="SM00406">
    <property type="entry name" value="IGv"/>
    <property type="match status" value="1"/>
</dbReference>
<dbReference type="InterPro" id="IPR013106">
    <property type="entry name" value="Ig_V-set"/>
</dbReference>
<evidence type="ECO:0000256" key="5">
    <source>
        <dbReference type="SAM" id="Phobius"/>
    </source>
</evidence>
<feature type="domain" description="Ig-like" evidence="7">
    <location>
        <begin position="246"/>
        <end position="338"/>
    </location>
</feature>
<evidence type="ECO:0000313" key="8">
    <source>
        <dbReference type="Ensembl" id="ENSCUSP00005007362.1"/>
    </source>
</evidence>
<dbReference type="InterPro" id="IPR036179">
    <property type="entry name" value="Ig-like_dom_sf"/>
</dbReference>
<feature type="transmembrane region" description="Helical" evidence="5">
    <location>
        <begin position="351"/>
        <end position="373"/>
    </location>
</feature>
<evidence type="ECO:0000256" key="2">
    <source>
        <dbReference type="ARBA" id="ARBA00023157"/>
    </source>
</evidence>
<reference evidence="8" key="3">
    <citation type="submission" date="2025-09" db="UniProtKB">
        <authorList>
            <consortium name="Ensembl"/>
        </authorList>
    </citation>
    <scope>IDENTIFICATION</scope>
</reference>
<dbReference type="SMART" id="SM00408">
    <property type="entry name" value="IGc2"/>
    <property type="match status" value="1"/>
</dbReference>
<dbReference type="InterPro" id="IPR013783">
    <property type="entry name" value="Ig-like_fold"/>
</dbReference>
<dbReference type="SMART" id="SM00407">
    <property type="entry name" value="IGc1"/>
    <property type="match status" value="2"/>
</dbReference>
<evidence type="ECO:0000259" key="7">
    <source>
        <dbReference type="PROSITE" id="PS50835"/>
    </source>
</evidence>
<dbReference type="SUPFAM" id="SSF48726">
    <property type="entry name" value="Immunoglobulin"/>
    <property type="match status" value="3"/>
</dbReference>
<protein>
    <recommendedName>
        <fullName evidence="7">Ig-like domain-containing protein</fullName>
    </recommendedName>
</protein>
<dbReference type="PANTHER" id="PTHR19971">
    <property type="entry name" value="SIGNAL-REGULATORY PROTEIN BETA"/>
    <property type="match status" value="1"/>
</dbReference>
<dbReference type="Gene3D" id="2.60.40.10">
    <property type="entry name" value="Immunoglobulins"/>
    <property type="match status" value="3"/>
</dbReference>
<keyword evidence="2" id="KW-1015">Disulfide bond</keyword>
<keyword evidence="5" id="KW-0812">Transmembrane</keyword>
<dbReference type="PROSITE" id="PS50835">
    <property type="entry name" value="IG_LIKE"/>
    <property type="match status" value="3"/>
</dbReference>
<feature type="domain" description="Ig-like" evidence="7">
    <location>
        <begin position="142"/>
        <end position="239"/>
    </location>
</feature>
<feature type="signal peptide" evidence="6">
    <location>
        <begin position="1"/>
        <end position="26"/>
    </location>
</feature>
<keyword evidence="4" id="KW-0393">Immunoglobulin domain</keyword>
<dbReference type="Ensembl" id="ENSCUST00005007644.1">
    <property type="protein sequence ID" value="ENSCUSP00005007362.1"/>
    <property type="gene ID" value="ENSCUSG00005004582.1"/>
</dbReference>
<dbReference type="InterPro" id="IPR003597">
    <property type="entry name" value="Ig_C1-set"/>
</dbReference>
<reference evidence="8" key="1">
    <citation type="submission" date="2020-10" db="EMBL/GenBank/DDBJ databases">
        <title>Catharus ustulatus (Swainson's thrush) genome, bCatUst1, primary haplotype v2.</title>
        <authorList>
            <person name="Delmore K."/>
            <person name="Vafadar M."/>
            <person name="Formenti G."/>
            <person name="Chow W."/>
            <person name="Pelan S."/>
            <person name="Howe K."/>
            <person name="Rhie A."/>
            <person name="Mountcastle J."/>
            <person name="Haase B."/>
            <person name="Fedrigo O."/>
            <person name="Jarvis E.D."/>
        </authorList>
    </citation>
    <scope>NUCLEOTIDE SEQUENCE [LARGE SCALE GENOMIC DNA]</scope>
</reference>
<evidence type="ECO:0000256" key="6">
    <source>
        <dbReference type="SAM" id="SignalP"/>
    </source>
</evidence>
<dbReference type="Proteomes" id="UP000694563">
    <property type="component" value="Chromosome 17"/>
</dbReference>
<dbReference type="InterPro" id="IPR003598">
    <property type="entry name" value="Ig_sub2"/>
</dbReference>
<dbReference type="InterPro" id="IPR003599">
    <property type="entry name" value="Ig_sub"/>
</dbReference>
<proteinExistence type="predicted"/>
<dbReference type="Pfam" id="PF07654">
    <property type="entry name" value="C1-set"/>
    <property type="match status" value="2"/>
</dbReference>
<keyword evidence="1 6" id="KW-0732">Signal</keyword>
<name>A0A8C3TY37_CATUS</name>
<evidence type="ECO:0000256" key="4">
    <source>
        <dbReference type="ARBA" id="ARBA00023319"/>
    </source>
</evidence>
<accession>A0A8C3TY37</accession>
<keyword evidence="5" id="KW-0472">Membrane</keyword>
<dbReference type="FunFam" id="2.60.40.10:FF:000295">
    <property type="entry name" value="Tyrosine-protein phosphatase non-receptor type substrate 1"/>
    <property type="match status" value="1"/>
</dbReference>
<dbReference type="Pfam" id="PF07686">
    <property type="entry name" value="V-set"/>
    <property type="match status" value="1"/>
</dbReference>
<keyword evidence="3" id="KW-0325">Glycoprotein</keyword>
<dbReference type="InterPro" id="IPR007110">
    <property type="entry name" value="Ig-like_dom"/>
</dbReference>
<organism evidence="8 9">
    <name type="scientific">Catharus ustulatus</name>
    <name type="common">Russet-backed thrush</name>
    <name type="synonym">Hylocichla ustulatus</name>
    <dbReference type="NCBI Taxonomy" id="91951"/>
    <lineage>
        <taxon>Eukaryota</taxon>
        <taxon>Metazoa</taxon>
        <taxon>Chordata</taxon>
        <taxon>Craniata</taxon>
        <taxon>Vertebrata</taxon>
        <taxon>Euteleostomi</taxon>
        <taxon>Archelosauria</taxon>
        <taxon>Archosauria</taxon>
        <taxon>Dinosauria</taxon>
        <taxon>Saurischia</taxon>
        <taxon>Theropoda</taxon>
        <taxon>Coelurosauria</taxon>
        <taxon>Aves</taxon>
        <taxon>Neognathae</taxon>
        <taxon>Neoaves</taxon>
        <taxon>Telluraves</taxon>
        <taxon>Australaves</taxon>
        <taxon>Passeriformes</taxon>
        <taxon>Turdidae</taxon>
        <taxon>Catharus</taxon>
    </lineage>
</organism>
<evidence type="ECO:0000256" key="3">
    <source>
        <dbReference type="ARBA" id="ARBA00023180"/>
    </source>
</evidence>
<keyword evidence="9" id="KW-1185">Reference proteome</keyword>
<sequence length="409" mass="45332">MVLVMQQLPLVCLMLLLLCKDPGVGAQRFSLHQPQDNVLVAAGETLTLNCTVSGMAVVGAVKWLKGWGSENKTIYDYRTPSSFPRVIRAVRGSDTDLTIHIRNVQPEDTGTYYCVKFTKNDRGEDVLFQRGRGTEVSVQAKPSPLIVSGPEQRVRPGESVPFTCTTGGFFPKEIGVKWFKDNVPIRAQQPQITEWKDKTYNMSSTVMVTLQKNDVPSHVTCEVQHSTLLAPLRGSFQLSRVLRVPPTVEMRAEPSSVELNTTVTFTCLMKEFYPPNVSISWLENGKEMKVKNLSRLLELSRGLFQLRSWVAVQAMEEKNGSTIACVVVHDGQAPANYSAVLWITNVAHGDLILLGLGILLEKALFGGVLYYLIKRKKSKALEMLPYPVPPHSLAPRAWSQGMATASSDV</sequence>